<evidence type="ECO:0000313" key="6">
    <source>
        <dbReference type="EMBL" id="SOU41099.1"/>
    </source>
</evidence>
<evidence type="ECO:0000256" key="1">
    <source>
        <dbReference type="ARBA" id="ARBA00022679"/>
    </source>
</evidence>
<evidence type="ECO:0000313" key="5">
    <source>
        <dbReference type="EMBL" id="MBE0383445.1"/>
    </source>
</evidence>
<dbReference type="AlphaFoldDB" id="A0A2K4X9V9"/>
<evidence type="ECO:0000313" key="7">
    <source>
        <dbReference type="Proteomes" id="UP000238288"/>
    </source>
</evidence>
<dbReference type="Pfam" id="PF13302">
    <property type="entry name" value="Acetyltransf_3"/>
    <property type="match status" value="1"/>
</dbReference>
<name>A0A2K4X9V9_PSEVC</name>
<sequence>MSDTKLLCPWISMLFEPLNESHVSKLLAFELENRKHFESFIEPRSESFYSLSGVQKHIVDLQNLSGESFVLLANGVVLARANIKSIQSKGNAEIGYRVGKRATGKGIGTACVKHLVSVAKELGLNCLSAFVINNNPASEKVLLNNGFHLDLCIPNGFKHQGKSFHGFKYLRAVA</sequence>
<keyword evidence="1" id="KW-0808">Transferase</keyword>
<dbReference type="SUPFAM" id="SSF55729">
    <property type="entry name" value="Acyl-CoA N-acyltransferases (Nat)"/>
    <property type="match status" value="1"/>
</dbReference>
<evidence type="ECO:0000259" key="4">
    <source>
        <dbReference type="PROSITE" id="PS51186"/>
    </source>
</evidence>
<evidence type="ECO:0000256" key="3">
    <source>
        <dbReference type="ARBA" id="ARBA00038502"/>
    </source>
</evidence>
<gene>
    <name evidence="6" type="ORF">PCAR9_A30265</name>
    <name evidence="5" type="ORF">PCARR_a1782</name>
</gene>
<evidence type="ECO:0000256" key="2">
    <source>
        <dbReference type="ARBA" id="ARBA00023315"/>
    </source>
</evidence>
<dbReference type="InterPro" id="IPR000182">
    <property type="entry name" value="GNAT_dom"/>
</dbReference>
<dbReference type="GO" id="GO:0005737">
    <property type="term" value="C:cytoplasm"/>
    <property type="evidence" value="ECO:0007669"/>
    <property type="project" value="TreeGrafter"/>
</dbReference>
<dbReference type="OrthoDB" id="9801656at2"/>
<accession>A0A2K4X9V9</accession>
<dbReference type="GO" id="GO:0008999">
    <property type="term" value="F:protein-N-terminal-alanine acetyltransferase activity"/>
    <property type="evidence" value="ECO:0007669"/>
    <property type="project" value="TreeGrafter"/>
</dbReference>
<comment type="similarity">
    <text evidence="3">Belongs to the acetyltransferase family. RimJ subfamily.</text>
</comment>
<dbReference type="Proteomes" id="UP000615003">
    <property type="component" value="Unassembled WGS sequence"/>
</dbReference>
<protein>
    <submittedName>
        <fullName evidence="5">Ribosomal-protein-alanine N-acetyltransferase</fullName>
    </submittedName>
</protein>
<evidence type="ECO:0000313" key="8">
    <source>
        <dbReference type="Proteomes" id="UP000615003"/>
    </source>
</evidence>
<dbReference type="PANTHER" id="PTHR43792">
    <property type="entry name" value="GNAT FAMILY, PUTATIVE (AFU_ORTHOLOGUE AFUA_3G00765)-RELATED-RELATED"/>
    <property type="match status" value="1"/>
</dbReference>
<reference evidence="5 8" key="1">
    <citation type="submission" date="2015-06" db="EMBL/GenBank/DDBJ databases">
        <title>Genome sequence of Pseudoalteromonas carrageenovora.</title>
        <authorList>
            <person name="Xie B.-B."/>
            <person name="Rong J.-C."/>
            <person name="Qin Q.-L."/>
            <person name="Zhang Y.-Z."/>
        </authorList>
    </citation>
    <scope>NUCLEOTIDE SEQUENCE [LARGE SCALE GENOMIC DNA]</scope>
    <source>
        <strain evidence="5 8">IAM 12662</strain>
    </source>
</reference>
<keyword evidence="2" id="KW-0012">Acyltransferase</keyword>
<dbReference type="EMBL" id="LT965928">
    <property type="protein sequence ID" value="SOU41099.1"/>
    <property type="molecule type" value="Genomic_DNA"/>
</dbReference>
<dbReference type="RefSeq" id="WP_104642770.1">
    <property type="nucleotide sequence ID" value="NZ_AQGW01000020.1"/>
</dbReference>
<feature type="domain" description="N-acetyltransferase" evidence="4">
    <location>
        <begin position="13"/>
        <end position="171"/>
    </location>
</feature>
<dbReference type="Gene3D" id="3.40.630.30">
    <property type="match status" value="1"/>
</dbReference>
<dbReference type="PANTHER" id="PTHR43792:SF8">
    <property type="entry name" value="[RIBOSOMAL PROTEIN US5]-ALANINE N-ACETYLTRANSFERASE"/>
    <property type="match status" value="1"/>
</dbReference>
<dbReference type="EMBL" id="AQGW01000020">
    <property type="protein sequence ID" value="MBE0383445.1"/>
    <property type="molecule type" value="Genomic_DNA"/>
</dbReference>
<organism evidence="6 7">
    <name type="scientific">Pseudoalteromonas carrageenovora IAM 12662</name>
    <dbReference type="NCBI Taxonomy" id="1314868"/>
    <lineage>
        <taxon>Bacteria</taxon>
        <taxon>Pseudomonadati</taxon>
        <taxon>Pseudomonadota</taxon>
        <taxon>Gammaproteobacteria</taxon>
        <taxon>Alteromonadales</taxon>
        <taxon>Pseudoalteromonadaceae</taxon>
        <taxon>Pseudoalteromonas</taxon>
    </lineage>
</organism>
<dbReference type="Proteomes" id="UP000238288">
    <property type="component" value="Chromosome PCAR9a"/>
</dbReference>
<reference evidence="6 7" key="2">
    <citation type="submission" date="2017-11" db="EMBL/GenBank/DDBJ databases">
        <authorList>
            <person name="Han C.G."/>
        </authorList>
    </citation>
    <scope>NUCLEOTIDE SEQUENCE [LARGE SCALE GENOMIC DNA]</scope>
    <source>
        <strain evidence="7">ATCC 43555</strain>
        <strain evidence="6">ATCC43555</strain>
    </source>
</reference>
<dbReference type="InterPro" id="IPR016181">
    <property type="entry name" value="Acyl_CoA_acyltransferase"/>
</dbReference>
<dbReference type="PROSITE" id="PS51186">
    <property type="entry name" value="GNAT"/>
    <property type="match status" value="1"/>
</dbReference>
<proteinExistence type="inferred from homology"/>
<dbReference type="GeneID" id="93663756"/>
<keyword evidence="8" id="KW-1185">Reference proteome</keyword>
<dbReference type="InterPro" id="IPR051531">
    <property type="entry name" value="N-acetyltransferase"/>
</dbReference>